<dbReference type="RefSeq" id="WP_311700956.1">
    <property type="nucleotide sequence ID" value="NZ_JAVREY010000113.1"/>
</dbReference>
<reference evidence="2" key="1">
    <citation type="submission" date="2023-07" db="EMBL/GenBank/DDBJ databases">
        <title>30 novel species of actinomycetes from the DSMZ collection.</title>
        <authorList>
            <person name="Nouioui I."/>
        </authorList>
    </citation>
    <scope>NUCLEOTIDE SEQUENCE [LARGE SCALE GENOMIC DNA]</scope>
    <source>
        <strain evidence="2">DSM 41699</strain>
    </source>
</reference>
<dbReference type="EMBL" id="JAVREY010000113">
    <property type="protein sequence ID" value="MDT0469528.1"/>
    <property type="molecule type" value="Genomic_DNA"/>
</dbReference>
<gene>
    <name evidence="1" type="ORF">RM764_42415</name>
</gene>
<proteinExistence type="predicted"/>
<protein>
    <submittedName>
        <fullName evidence="1">Uncharacterized protein</fullName>
    </submittedName>
</protein>
<keyword evidence="2" id="KW-1185">Reference proteome</keyword>
<evidence type="ECO:0000313" key="2">
    <source>
        <dbReference type="Proteomes" id="UP001183809"/>
    </source>
</evidence>
<comment type="caution">
    <text evidence="1">The sequence shown here is derived from an EMBL/GenBank/DDBJ whole genome shotgun (WGS) entry which is preliminary data.</text>
</comment>
<evidence type="ECO:0000313" key="1">
    <source>
        <dbReference type="EMBL" id="MDT0469528.1"/>
    </source>
</evidence>
<name>A0ABU2U8M3_9ACTN</name>
<sequence>MIFSRLVSYPAGDAEKAMTALKVAVKSCATYKSKSPDDGSLTRVRLAVQPGPALGGDAVTLDATGDVQGHALTIRLVDIRIGSSMAVFASLDFKAAKVSAVPQLLMAKQVEKLKAAATG</sequence>
<organism evidence="1 2">
    <name type="scientific">Streptomyces gibsoniae</name>
    <dbReference type="NCBI Taxonomy" id="3075529"/>
    <lineage>
        <taxon>Bacteria</taxon>
        <taxon>Bacillati</taxon>
        <taxon>Actinomycetota</taxon>
        <taxon>Actinomycetes</taxon>
        <taxon>Kitasatosporales</taxon>
        <taxon>Streptomycetaceae</taxon>
        <taxon>Streptomyces</taxon>
    </lineage>
</organism>
<accession>A0ABU2U8M3</accession>
<dbReference type="Proteomes" id="UP001183809">
    <property type="component" value="Unassembled WGS sequence"/>
</dbReference>